<dbReference type="RefSeq" id="WP_110485672.1">
    <property type="nucleotide sequence ID" value="NZ_QJVC01000013.1"/>
</dbReference>
<dbReference type="EMBL" id="QJVC01000013">
    <property type="protein sequence ID" value="PYI38044.1"/>
    <property type="molecule type" value="Genomic_DNA"/>
</dbReference>
<name>A0A2V5IVA3_9MICC</name>
<protein>
    <submittedName>
        <fullName evidence="2">Uncharacterized protein</fullName>
    </submittedName>
</protein>
<dbReference type="PROSITE" id="PS51257">
    <property type="entry name" value="PROKAR_LIPOPROTEIN"/>
    <property type="match status" value="1"/>
</dbReference>
<sequence>MRTSLRIISALSLTATLALSVAACSSSPEENTASACSAQTAFVTAVNEVKTSLDESSTLAEIKVARDKVSTAYSTLNKELDNVGSDQAKELETAWKDLDKAVSDLDDGLTVPQAKDALSGSLSKVENAQTAVKTGLDCS</sequence>
<feature type="chain" id="PRO_5038588938" evidence="1">
    <location>
        <begin position="24"/>
        <end position="139"/>
    </location>
</feature>
<accession>A0A2V5IVA3</accession>
<dbReference type="Proteomes" id="UP000247980">
    <property type="component" value="Unassembled WGS sequence"/>
</dbReference>
<evidence type="ECO:0000256" key="1">
    <source>
        <dbReference type="SAM" id="SignalP"/>
    </source>
</evidence>
<feature type="signal peptide" evidence="1">
    <location>
        <begin position="1"/>
        <end position="23"/>
    </location>
</feature>
<comment type="caution">
    <text evidence="2">The sequence shown here is derived from an EMBL/GenBank/DDBJ whole genome shotgun (WGS) entry which is preliminary data.</text>
</comment>
<keyword evidence="3" id="KW-1185">Reference proteome</keyword>
<gene>
    <name evidence="2" type="ORF">CVS30_12555</name>
</gene>
<reference evidence="2 3" key="1">
    <citation type="submission" date="2018-05" db="EMBL/GenBank/DDBJ databases">
        <title>Genetic diversity of glacier-inhabiting Cryobacterium bacteria in China and description of Cryobacterium mengkeensis sp. nov. and Arthrobacter glacialis sp. nov.</title>
        <authorList>
            <person name="Liu Q."/>
            <person name="Xin Y.-H."/>
        </authorList>
    </citation>
    <scope>NUCLEOTIDE SEQUENCE [LARGE SCALE GENOMIC DNA]</scope>
    <source>
        <strain evidence="2 3">B7</strain>
    </source>
</reference>
<dbReference type="OrthoDB" id="4953528at2"/>
<dbReference type="AlphaFoldDB" id="A0A2V5IVA3"/>
<evidence type="ECO:0000313" key="2">
    <source>
        <dbReference type="EMBL" id="PYI38044.1"/>
    </source>
</evidence>
<keyword evidence="1" id="KW-0732">Signal</keyword>
<proteinExistence type="predicted"/>
<evidence type="ECO:0000313" key="3">
    <source>
        <dbReference type="Proteomes" id="UP000247980"/>
    </source>
</evidence>
<organism evidence="2 3">
    <name type="scientific">Arthrobacter psychrolactophilus</name>
    <dbReference type="NCBI Taxonomy" id="92442"/>
    <lineage>
        <taxon>Bacteria</taxon>
        <taxon>Bacillati</taxon>
        <taxon>Actinomycetota</taxon>
        <taxon>Actinomycetes</taxon>
        <taxon>Micrococcales</taxon>
        <taxon>Micrococcaceae</taxon>
        <taxon>Arthrobacter</taxon>
    </lineage>
</organism>